<dbReference type="Pfam" id="PF23309">
    <property type="entry name" value="DUF7083"/>
    <property type="match status" value="1"/>
</dbReference>
<keyword evidence="3" id="KW-1185">Reference proteome</keyword>
<accession>A0ABD2I885</accession>
<feature type="domain" description="DUF7083" evidence="1">
    <location>
        <begin position="49"/>
        <end position="118"/>
    </location>
</feature>
<evidence type="ECO:0000259" key="1">
    <source>
        <dbReference type="Pfam" id="PF23309"/>
    </source>
</evidence>
<reference evidence="2 3" key="1">
    <citation type="submission" date="2024-10" db="EMBL/GenBank/DDBJ databases">
        <authorList>
            <person name="Kim D."/>
        </authorList>
    </citation>
    <scope>NUCLEOTIDE SEQUENCE [LARGE SCALE GENOMIC DNA]</scope>
    <source>
        <strain evidence="2">BH-2024</strain>
    </source>
</reference>
<protein>
    <recommendedName>
        <fullName evidence="1">DUF7083 domain-containing protein</fullName>
    </recommendedName>
</protein>
<proteinExistence type="predicted"/>
<dbReference type="AlphaFoldDB" id="A0ABD2I885"/>
<comment type="caution">
    <text evidence="2">The sequence shown here is derived from an EMBL/GenBank/DDBJ whole genome shotgun (WGS) entry which is preliminary data.</text>
</comment>
<evidence type="ECO:0000313" key="2">
    <source>
        <dbReference type="EMBL" id="KAL3072368.1"/>
    </source>
</evidence>
<organism evidence="2 3">
    <name type="scientific">Heterodera trifolii</name>
    <dbReference type="NCBI Taxonomy" id="157864"/>
    <lineage>
        <taxon>Eukaryota</taxon>
        <taxon>Metazoa</taxon>
        <taxon>Ecdysozoa</taxon>
        <taxon>Nematoda</taxon>
        <taxon>Chromadorea</taxon>
        <taxon>Rhabditida</taxon>
        <taxon>Tylenchina</taxon>
        <taxon>Tylenchomorpha</taxon>
        <taxon>Tylenchoidea</taxon>
        <taxon>Heteroderidae</taxon>
        <taxon>Heteroderinae</taxon>
        <taxon>Heterodera</taxon>
    </lineage>
</organism>
<dbReference type="Proteomes" id="UP001620626">
    <property type="component" value="Unassembled WGS sequence"/>
</dbReference>
<sequence length="211" mass="24572">MAEAAIRQLFDVFQQFLTAQQANVAAPVQPTQMPNLANFDCFGLGDHGESNIEGWLERFALALECSAPNLQDELKVKLLLTKLTETAYTEYSKHCLPKKPTEFDFSKTSEMLLSLFAKRKSVWIDRYECLRAEKQDEEDFRGFINRHKRLSRDFEFKKLNEEHSAHSPHVPCRPRMSMNIVEVNFAQQTTFLHNLFDNVRLIEVLRQAFKN</sequence>
<dbReference type="InterPro" id="IPR055510">
    <property type="entry name" value="DUF7083"/>
</dbReference>
<evidence type="ECO:0000313" key="3">
    <source>
        <dbReference type="Proteomes" id="UP001620626"/>
    </source>
</evidence>
<name>A0ABD2I885_9BILA</name>
<gene>
    <name evidence="2" type="ORF">niasHT_033586</name>
</gene>
<dbReference type="EMBL" id="JBICBT010001326">
    <property type="protein sequence ID" value="KAL3072368.1"/>
    <property type="molecule type" value="Genomic_DNA"/>
</dbReference>